<keyword evidence="2" id="KW-1185">Reference proteome</keyword>
<proteinExistence type="predicted"/>
<name>A0AC60P6W4_IXOPE</name>
<reference evidence="1 2" key="1">
    <citation type="journal article" date="2020" name="Cell">
        <title>Large-Scale Comparative Analyses of Tick Genomes Elucidate Their Genetic Diversity and Vector Capacities.</title>
        <authorList>
            <consortium name="Tick Genome and Microbiome Consortium (TIGMIC)"/>
            <person name="Jia N."/>
            <person name="Wang J."/>
            <person name="Shi W."/>
            <person name="Du L."/>
            <person name="Sun Y."/>
            <person name="Zhan W."/>
            <person name="Jiang J.F."/>
            <person name="Wang Q."/>
            <person name="Zhang B."/>
            <person name="Ji P."/>
            <person name="Bell-Sakyi L."/>
            <person name="Cui X.M."/>
            <person name="Yuan T.T."/>
            <person name="Jiang B.G."/>
            <person name="Yang W.F."/>
            <person name="Lam T.T."/>
            <person name="Chang Q.C."/>
            <person name="Ding S.J."/>
            <person name="Wang X.J."/>
            <person name="Zhu J.G."/>
            <person name="Ruan X.D."/>
            <person name="Zhao L."/>
            <person name="Wei J.T."/>
            <person name="Ye R.Z."/>
            <person name="Que T.C."/>
            <person name="Du C.H."/>
            <person name="Zhou Y.H."/>
            <person name="Cheng J.X."/>
            <person name="Dai P.F."/>
            <person name="Guo W.B."/>
            <person name="Han X.H."/>
            <person name="Huang E.J."/>
            <person name="Li L.F."/>
            <person name="Wei W."/>
            <person name="Gao Y.C."/>
            <person name="Liu J.Z."/>
            <person name="Shao H.Z."/>
            <person name="Wang X."/>
            <person name="Wang C.C."/>
            <person name="Yang T.C."/>
            <person name="Huo Q.B."/>
            <person name="Li W."/>
            <person name="Chen H.Y."/>
            <person name="Chen S.E."/>
            <person name="Zhou L.G."/>
            <person name="Ni X.B."/>
            <person name="Tian J.H."/>
            <person name="Sheng Y."/>
            <person name="Liu T."/>
            <person name="Pan Y.S."/>
            <person name="Xia L.Y."/>
            <person name="Li J."/>
            <person name="Zhao F."/>
            <person name="Cao W.C."/>
        </authorList>
    </citation>
    <scope>NUCLEOTIDE SEQUENCE [LARGE SCALE GENOMIC DNA]</scope>
    <source>
        <strain evidence="1">Iper-2018</strain>
    </source>
</reference>
<dbReference type="EMBL" id="JABSTQ010011100">
    <property type="protein sequence ID" value="KAG0415183.1"/>
    <property type="molecule type" value="Genomic_DNA"/>
</dbReference>
<dbReference type="Proteomes" id="UP000805193">
    <property type="component" value="Unassembled WGS sequence"/>
</dbReference>
<protein>
    <submittedName>
        <fullName evidence="1">Uncharacterized protein</fullName>
    </submittedName>
</protein>
<gene>
    <name evidence="1" type="ORF">HPB47_007631</name>
</gene>
<evidence type="ECO:0000313" key="2">
    <source>
        <dbReference type="Proteomes" id="UP000805193"/>
    </source>
</evidence>
<accession>A0AC60P6W4</accession>
<sequence length="1180" mass="134766">MDGTLVATIVPSGRNSRHFQKEKVPYARGLSTKICRMPTIESQYVSRTYDNIVKSESDKNEYRGLELTNGMKVLLISDPTTDKAAAALNVQVGYMSDPWELPGLAHFCEHMLFLGTEKYPTENEYHKYLCQHAGSANAFTANDHTCYYFDVAPENLQQALDRFSAFFVCPLFNEDVSDREVNAIHSEHDKNLQNDMWRLKQLEMSTADPKHDYCKFGTGNKATLDSLPKARGLNVREQLLQFHRQWYSSNIMALVALGKESLDELTQMVVPLFSAVPNRGVSRPEWAQHPYGPDQLKVLGHIVPVKDNRYMYMTFPTPDMRKHYRSSPGDYLAHLIGHEGPGSLLSELKARGWVNSLMGGEKDGARGFSFTIVNVDLTEEGLDHSEDIVTLVFQYLNMLRKEGPQEWVFKELQDQSRMAFRFKGKDTPQGYARDLASLVHLFPMEDVLAGPYLLEDYRPDLIEDLLGYLRPDNVRIALVAKRFAGQTDSVEKWYGTMYKLEPISETVLQKWREAGTHENLRLPPRNEFIPNNFDACAREPESQPLPTIIKNTESTRVWFVQDQEYNLPKAVLHFEFKSPVAYQDPHYTNMTHMFVRLFTDALNEYAYAAMQAGLNYTLDNTIYGIVLSIKGYNDKQHVLLSKIMDKMTNFTVDQQRFDILKEAYIRGLKNFNAEPPHQHAVYYTYMLLAQKVWSHGEMLEATEELTRDRVQEMIPKLLSRMHLECLIHGNVTRQQALDLVGIVENSLQSSMHTKPLLPSELVSHREHQLLERGEYVFERVNQVHHTSSIQTYFQCGPQETRANVLVELLCQLLTEPCYNVLRTQEQLGYLVASGPRRSNGVQGIRIIVQSDRPPVFLDSRIEAFLIYIEKYIQDMSPEEFQSNKQALSARRLEKPKKLPQLAAKFWMEILSQQYNFDRDRLEVACLESLTKDDVIAFFKEHIAMGAPLRKKLSVHIKCGGQGDEAADSGHAVTNEWVEAKPVMLVYVTNDSIPQTEGKFKGEVSFGLFHGKKILNYGLGPRHSTFSIKEEMQRNPSLMIFGLWLVTVLGISLALIFGLVSCIFAVINSVMTPVESITGRTGLYVWNAVGGLLCLAATVAWLVQFWLRLRHNVMSAEEQQDKWTSDGRATLGYSFYLLPVALVLFVTNLGLLLLASWQPWVWRRTRPPLGPKNAEGAIMLY</sequence>
<evidence type="ECO:0000313" key="1">
    <source>
        <dbReference type="EMBL" id="KAG0415183.1"/>
    </source>
</evidence>
<comment type="caution">
    <text evidence="1">The sequence shown here is derived from an EMBL/GenBank/DDBJ whole genome shotgun (WGS) entry which is preliminary data.</text>
</comment>
<organism evidence="1 2">
    <name type="scientific">Ixodes persulcatus</name>
    <name type="common">Taiga tick</name>
    <dbReference type="NCBI Taxonomy" id="34615"/>
    <lineage>
        <taxon>Eukaryota</taxon>
        <taxon>Metazoa</taxon>
        <taxon>Ecdysozoa</taxon>
        <taxon>Arthropoda</taxon>
        <taxon>Chelicerata</taxon>
        <taxon>Arachnida</taxon>
        <taxon>Acari</taxon>
        <taxon>Parasitiformes</taxon>
        <taxon>Ixodida</taxon>
        <taxon>Ixodoidea</taxon>
        <taxon>Ixodidae</taxon>
        <taxon>Ixodinae</taxon>
        <taxon>Ixodes</taxon>
    </lineage>
</organism>